<gene>
    <name evidence="2" type="ORF">C7384_10517</name>
</gene>
<comment type="caution">
    <text evidence="2">The sequence shown here is derived from an EMBL/GenBank/DDBJ whole genome shotgun (WGS) entry which is preliminary data.</text>
</comment>
<dbReference type="PANTHER" id="PTHR43355">
    <property type="entry name" value="FLAVIN REDUCTASE (NADPH)"/>
    <property type="match status" value="1"/>
</dbReference>
<evidence type="ECO:0000259" key="1">
    <source>
        <dbReference type="Pfam" id="PF13460"/>
    </source>
</evidence>
<dbReference type="SUPFAM" id="SSF51735">
    <property type="entry name" value="NAD(P)-binding Rossmann-fold domains"/>
    <property type="match status" value="1"/>
</dbReference>
<dbReference type="InterPro" id="IPR051606">
    <property type="entry name" value="Polyketide_Oxido-like"/>
</dbReference>
<accession>A0A2U1D8Y9</accession>
<evidence type="ECO:0000313" key="2">
    <source>
        <dbReference type="EMBL" id="PVY84140.1"/>
    </source>
</evidence>
<feature type="domain" description="NAD(P)-binding" evidence="1">
    <location>
        <begin position="7"/>
        <end position="205"/>
    </location>
</feature>
<dbReference type="Pfam" id="PF13460">
    <property type="entry name" value="NAD_binding_10"/>
    <property type="match status" value="1"/>
</dbReference>
<dbReference type="Gene3D" id="3.40.50.720">
    <property type="entry name" value="NAD(P)-binding Rossmann-like Domain"/>
    <property type="match status" value="1"/>
</dbReference>
<organism evidence="2 3">
    <name type="scientific">Convivina intestini</name>
    <dbReference type="NCBI Taxonomy" id="1505726"/>
    <lineage>
        <taxon>Bacteria</taxon>
        <taxon>Bacillati</taxon>
        <taxon>Bacillota</taxon>
        <taxon>Bacilli</taxon>
        <taxon>Lactobacillales</taxon>
        <taxon>Lactobacillaceae</taxon>
        <taxon>Convivina</taxon>
    </lineage>
</organism>
<dbReference type="RefSeq" id="WP_089938819.1">
    <property type="nucleotide sequence ID" value="NZ_CAKOEX010000004.1"/>
</dbReference>
<dbReference type="EMBL" id="QEKT01000005">
    <property type="protein sequence ID" value="PVY84140.1"/>
    <property type="molecule type" value="Genomic_DNA"/>
</dbReference>
<sequence length="217" mass="23395">MKILIIGATGMAGQSLTQLAVAQGFSVTANGRNAEKLAQLQQRYPAITPLVADAFSLTKSQLTQFDVVIDAFATSPDQAYLHVDLATHLVACLRNQTKPRLAFILGAGSLKTGANRHNLVDDIIADPANQAWQAIPQNQLAELDFLKQVDNVNWFGISPGITFEDGPASEQIITGTDDLLFNSADQSVTTSGTMAQAMLSEIQHPQHHQSRFTIINA</sequence>
<dbReference type="Proteomes" id="UP000245433">
    <property type="component" value="Unassembled WGS sequence"/>
</dbReference>
<proteinExistence type="predicted"/>
<dbReference type="InterPro" id="IPR036291">
    <property type="entry name" value="NAD(P)-bd_dom_sf"/>
</dbReference>
<name>A0A2U1D8Y9_9LACO</name>
<dbReference type="OrthoDB" id="9785372at2"/>
<dbReference type="PANTHER" id="PTHR43355:SF2">
    <property type="entry name" value="FLAVIN REDUCTASE (NADPH)"/>
    <property type="match status" value="1"/>
</dbReference>
<reference evidence="2 3" key="1">
    <citation type="submission" date="2018-04" db="EMBL/GenBank/DDBJ databases">
        <title>Genomic Encyclopedia of Type Strains, Phase IV (KMG-IV): sequencing the most valuable type-strain genomes for metagenomic binning, comparative biology and taxonomic classification.</title>
        <authorList>
            <person name="Goeker M."/>
        </authorList>
    </citation>
    <scope>NUCLEOTIDE SEQUENCE [LARGE SCALE GENOMIC DNA]</scope>
    <source>
        <strain evidence="2 3">DSM 28795</strain>
    </source>
</reference>
<dbReference type="AlphaFoldDB" id="A0A2U1D8Y9"/>
<keyword evidence="3" id="KW-1185">Reference proteome</keyword>
<dbReference type="InterPro" id="IPR016040">
    <property type="entry name" value="NAD(P)-bd_dom"/>
</dbReference>
<dbReference type="GO" id="GO:0016646">
    <property type="term" value="F:oxidoreductase activity, acting on the CH-NH group of donors, NAD or NADP as acceptor"/>
    <property type="evidence" value="ECO:0007669"/>
    <property type="project" value="TreeGrafter"/>
</dbReference>
<evidence type="ECO:0000313" key="3">
    <source>
        <dbReference type="Proteomes" id="UP000245433"/>
    </source>
</evidence>
<protein>
    <recommendedName>
        <fullName evidence="1">NAD(P)-binding domain-containing protein</fullName>
    </recommendedName>
</protein>